<dbReference type="OrthoDB" id="2193331at2759"/>
<feature type="compositionally biased region" description="Polar residues" evidence="2">
    <location>
        <begin position="19"/>
        <end position="52"/>
    </location>
</feature>
<evidence type="ECO:0000313" key="4">
    <source>
        <dbReference type="EMBL" id="WEL39955.1"/>
    </source>
</evidence>
<feature type="coiled-coil region" evidence="1">
    <location>
        <begin position="334"/>
        <end position="385"/>
    </location>
</feature>
<feature type="compositionally biased region" description="Polar residues" evidence="2">
    <location>
        <begin position="213"/>
        <end position="292"/>
    </location>
</feature>
<organism evidence="3 5">
    <name type="scientific">Encephalitozoon hellem</name>
    <name type="common">Microsporidian parasite</name>
    <dbReference type="NCBI Taxonomy" id="27973"/>
    <lineage>
        <taxon>Eukaryota</taxon>
        <taxon>Fungi</taxon>
        <taxon>Fungi incertae sedis</taxon>
        <taxon>Microsporidia</taxon>
        <taxon>Unikaryonidae</taxon>
        <taxon>Encephalitozoon</taxon>
    </lineage>
</organism>
<protein>
    <recommendedName>
        <fullName evidence="7">Nucleoporin NSP1-like C-terminal domain-containing protein</fullName>
    </recommendedName>
</protein>
<evidence type="ECO:0000313" key="6">
    <source>
        <dbReference type="Proteomes" id="UP001217963"/>
    </source>
</evidence>
<proteinExistence type="predicted"/>
<dbReference type="Proteomes" id="UP001217963">
    <property type="component" value="Chromosome XI"/>
</dbReference>
<dbReference type="Proteomes" id="UP001059546">
    <property type="component" value="Chromosome XI"/>
</dbReference>
<dbReference type="AlphaFoldDB" id="A0A9Q9F969"/>
<evidence type="ECO:0008006" key="7">
    <source>
        <dbReference type="Google" id="ProtNLM"/>
    </source>
</evidence>
<evidence type="ECO:0000313" key="3">
    <source>
        <dbReference type="EMBL" id="UTX44454.1"/>
    </source>
</evidence>
<reference evidence="3" key="1">
    <citation type="submission" date="2021-05" db="EMBL/GenBank/DDBJ databases">
        <title>Encephalitozoon hellem ATCC 50604 Complete Genome.</title>
        <authorList>
            <person name="Mascarenhas dos Santos A.C."/>
            <person name="Julian A.T."/>
            <person name="Pombert J.-F."/>
        </authorList>
    </citation>
    <scope>NUCLEOTIDE SEQUENCE</scope>
    <source>
        <strain evidence="3">ATCC 50604</strain>
    </source>
</reference>
<feature type="compositionally biased region" description="Polar residues" evidence="2">
    <location>
        <begin position="138"/>
        <end position="202"/>
    </location>
</feature>
<dbReference type="EMBL" id="CP119072">
    <property type="protein sequence ID" value="WEL39955.1"/>
    <property type="molecule type" value="Genomic_DNA"/>
</dbReference>
<sequence>MNSNFFNQQNKDDNNQKNPFLNTPFGSQQSTFGNQMNKPSIFGGQSQQTSAFGAQPTGGIFNPTSSTGFGGGGQGFSAQGFLNKQAPSTGFGTQQPQASTSLFGKPGNLQSGGNTSIFGGQSTLQPSENPFKPHAASPSPSSGFGTQQPNNTFGTQFQSQAGSTFGTQLGNANQSSNPFASPIQNPLSGGIRSTQDQGNAESSGMIHGGGFGTLQSASGTQSLGPQVQQAAPSNQQTTNPFSNPAQTIPPTLGTQQNTSSPFSSMQESQTQTSGIFPSATAPQGSEPTSQGTEVRDAVSNRKPRASASVFNQAVGEKGVSFMQMTLGEIIQQQTRKLEENIKVFKEKAKEVFEQDERIIRSLNNYKLIRNRIEEEERVIAETEENVEFFEKWLCNFQEEVPEGAGDELLMCIKEFERVCDKYNKTIETLKDEEDEVMCLVNENYNLITTIEEKLEILEKY</sequence>
<feature type="region of interest" description="Disordered" evidence="2">
    <location>
        <begin position="1"/>
        <end position="305"/>
    </location>
</feature>
<reference evidence="4 6" key="2">
    <citation type="submission" date="2023-02" db="EMBL/GenBank/DDBJ databases">
        <title>Encephalitozoon hellem ATCC 50451 complete genome.</title>
        <authorList>
            <person name="Mascarenhas dos Santos A.C."/>
            <person name="Julian A.T."/>
            <person name="Pombert J.-F."/>
        </authorList>
    </citation>
    <scope>NUCLEOTIDE SEQUENCE [LARGE SCALE GENOMIC DNA]</scope>
    <source>
        <strain evidence="4 6">ATCC 50451</strain>
    </source>
</reference>
<evidence type="ECO:0000313" key="5">
    <source>
        <dbReference type="Proteomes" id="UP001059546"/>
    </source>
</evidence>
<feature type="compositionally biased region" description="Polar residues" evidence="2">
    <location>
        <begin position="85"/>
        <end position="128"/>
    </location>
</feature>
<gene>
    <name evidence="3" type="ORF">GPU96_11g22580</name>
    <name evidence="4" type="ORF">PFJ87_11g01930</name>
</gene>
<keyword evidence="1" id="KW-0175">Coiled coil</keyword>
<accession>A0A9Q9F969</accession>
<keyword evidence="6" id="KW-1185">Reference proteome</keyword>
<evidence type="ECO:0000256" key="1">
    <source>
        <dbReference type="SAM" id="Coils"/>
    </source>
</evidence>
<dbReference type="EMBL" id="CP075157">
    <property type="protein sequence ID" value="UTX44454.1"/>
    <property type="molecule type" value="Genomic_DNA"/>
</dbReference>
<name>A0A9Q9F969_ENCHE</name>
<evidence type="ECO:0000256" key="2">
    <source>
        <dbReference type="SAM" id="MobiDB-lite"/>
    </source>
</evidence>